<organism evidence="1 2">
    <name type="scientific">Durusdinium trenchii</name>
    <dbReference type="NCBI Taxonomy" id="1381693"/>
    <lineage>
        <taxon>Eukaryota</taxon>
        <taxon>Sar</taxon>
        <taxon>Alveolata</taxon>
        <taxon>Dinophyceae</taxon>
        <taxon>Suessiales</taxon>
        <taxon>Symbiodiniaceae</taxon>
        <taxon>Durusdinium</taxon>
    </lineage>
</organism>
<proteinExistence type="predicted"/>
<evidence type="ECO:0000313" key="1">
    <source>
        <dbReference type="EMBL" id="CAK9007591.1"/>
    </source>
</evidence>
<name>A0ABP0IZQ6_9DINO</name>
<evidence type="ECO:0000313" key="2">
    <source>
        <dbReference type="Proteomes" id="UP001642464"/>
    </source>
</evidence>
<keyword evidence="2" id="KW-1185">Reference proteome</keyword>
<reference evidence="1 2" key="1">
    <citation type="submission" date="2024-02" db="EMBL/GenBank/DDBJ databases">
        <authorList>
            <person name="Chen Y."/>
            <person name="Shah S."/>
            <person name="Dougan E. K."/>
            <person name="Thang M."/>
            <person name="Chan C."/>
        </authorList>
    </citation>
    <scope>NUCLEOTIDE SEQUENCE [LARGE SCALE GENOMIC DNA]</scope>
</reference>
<dbReference type="Proteomes" id="UP001642464">
    <property type="component" value="Unassembled WGS sequence"/>
</dbReference>
<gene>
    <name evidence="1" type="ORF">SCF082_LOCUS9518</name>
</gene>
<accession>A0ABP0IZQ6</accession>
<comment type="caution">
    <text evidence="1">The sequence shown here is derived from an EMBL/GenBank/DDBJ whole genome shotgun (WGS) entry which is preliminary data.</text>
</comment>
<sequence>MDSEEESLPKRRRFGGQRQRLHRAAAQEVNKDQPANHSALATALQELFCIGTLSGQEVQHLASQAALDLERAKPSSTPKPLETLQKLGPEGVHSNNVHRDMMKLLSAQCFVPEAKLCQIPFTKDGAKHFQSVLLPHEIFAWLFEKHNDRWQQMFMPGGQKQVDTFWKQCKLHPSMAGNQAVLSRNLRKSLPVALHGDGVPTVGIGKCWGKLMECYNWHGCLATGGTRACHMLIWTAYQKFFKPGDGGTLDAVFKIIAWSFKTLFYGVWPAADWNNAMYPPDSILGQKALGIRDCFYDLSKISMFLKKNTCKLKGKAAQVKGLVLPLAHVWEIHYNPHCATHRKIRAMLLANCTMEELMAKNKHELSFSRADALELKNNCYIMSHLMWDLSQHFASEDEVRLPNMFICTSKLHMLIHICEYAHAISPRVVWCYSAENYMGITRKICRNCSKGTPPLQAGQKLLEHWRMSFALDLADGKKHLFALKYDSCCSA</sequence>
<protein>
    <submittedName>
        <fullName evidence="1">Uncharacterized protein</fullName>
    </submittedName>
</protein>
<dbReference type="EMBL" id="CAXAMM010005535">
    <property type="protein sequence ID" value="CAK9007591.1"/>
    <property type="molecule type" value="Genomic_DNA"/>
</dbReference>